<name>A0AAV2E1J9_9ROSI</name>
<dbReference type="PANTHER" id="PTHR34222:SF88">
    <property type="entry name" value="ZINC FINGER, CCHC-TYPE"/>
    <property type="match status" value="1"/>
</dbReference>
<organism evidence="2 3">
    <name type="scientific">Linum trigynum</name>
    <dbReference type="NCBI Taxonomy" id="586398"/>
    <lineage>
        <taxon>Eukaryota</taxon>
        <taxon>Viridiplantae</taxon>
        <taxon>Streptophyta</taxon>
        <taxon>Embryophyta</taxon>
        <taxon>Tracheophyta</taxon>
        <taxon>Spermatophyta</taxon>
        <taxon>Magnoliopsida</taxon>
        <taxon>eudicotyledons</taxon>
        <taxon>Gunneridae</taxon>
        <taxon>Pentapetalae</taxon>
        <taxon>rosids</taxon>
        <taxon>fabids</taxon>
        <taxon>Malpighiales</taxon>
        <taxon>Linaceae</taxon>
        <taxon>Linum</taxon>
    </lineage>
</organism>
<evidence type="ECO:0000313" key="3">
    <source>
        <dbReference type="Proteomes" id="UP001497516"/>
    </source>
</evidence>
<evidence type="ECO:0008006" key="4">
    <source>
        <dbReference type="Google" id="ProtNLM"/>
    </source>
</evidence>
<evidence type="ECO:0000256" key="1">
    <source>
        <dbReference type="SAM" id="MobiDB-lite"/>
    </source>
</evidence>
<sequence length="127" mass="13739">MDLDGSFGTVRSQILSIKPTPSLAEAFHMVSTDEQQRLLAQQRSPTSEGASFAARSDTDHPRTPDGRPKCVHCGKVGHFKEMSTVLPTTRDHVGLRTGLIMRAGLKLAHDIGSSSLVQYGTEFCSPS</sequence>
<gene>
    <name evidence="2" type="ORF">LTRI10_LOCUS21278</name>
</gene>
<keyword evidence="3" id="KW-1185">Reference proteome</keyword>
<dbReference type="EMBL" id="OZ034817">
    <property type="protein sequence ID" value="CAL1379781.1"/>
    <property type="molecule type" value="Genomic_DNA"/>
</dbReference>
<feature type="compositionally biased region" description="Polar residues" evidence="1">
    <location>
        <begin position="38"/>
        <end position="49"/>
    </location>
</feature>
<accession>A0AAV2E1J9</accession>
<dbReference type="PANTHER" id="PTHR34222">
    <property type="entry name" value="GAG_PRE-INTEGRS DOMAIN-CONTAINING PROTEIN"/>
    <property type="match status" value="1"/>
</dbReference>
<dbReference type="AlphaFoldDB" id="A0AAV2E1J9"/>
<feature type="region of interest" description="Disordered" evidence="1">
    <location>
        <begin position="34"/>
        <end position="69"/>
    </location>
</feature>
<dbReference type="Proteomes" id="UP001497516">
    <property type="component" value="Chromosome 4"/>
</dbReference>
<reference evidence="2 3" key="1">
    <citation type="submission" date="2024-04" db="EMBL/GenBank/DDBJ databases">
        <authorList>
            <person name="Fracassetti M."/>
        </authorList>
    </citation>
    <scope>NUCLEOTIDE SEQUENCE [LARGE SCALE GENOMIC DNA]</scope>
</reference>
<feature type="compositionally biased region" description="Basic and acidic residues" evidence="1">
    <location>
        <begin position="56"/>
        <end position="68"/>
    </location>
</feature>
<protein>
    <recommendedName>
        <fullName evidence="4">CCHC-type domain-containing protein</fullName>
    </recommendedName>
</protein>
<proteinExistence type="predicted"/>
<evidence type="ECO:0000313" key="2">
    <source>
        <dbReference type="EMBL" id="CAL1379781.1"/>
    </source>
</evidence>